<proteinExistence type="predicted"/>
<dbReference type="PANTHER" id="PTHR42354">
    <property type="entry name" value="C2H2-TYPE DOMAIN-CONTAINING PROTEIN"/>
    <property type="match status" value="1"/>
</dbReference>
<sequence>MSPTMAMPWDKPHHASLTLWDIDRVFQDAHEAYEQWQARHRRTRSKWACFGTKNRDDAVGKALSLGRQVQRIMETGKEVFGARFEEGDAKCHTTLSAQLLRVQYEIRQPLYDSAFTSTPIIPIDDIITTAKSVRRACLTALREQYARLETPILSPVLPPPRFKVEFCPFADQLRKDLKESKSSTLRAKKAQPHDKHDDREICPHCSACISVAAHSGLPASRCILFTSHIALDPISTDDKATFACNSCYKTFEDSYAFLDHFFQKQIGSERSCLRLSLAHSTSNWFLNEEPMEADPLLVEQCLKNCIARETLRGKQHKRMSSHITIREVRSSVES</sequence>
<name>A0A364N1W7_STELY</name>
<gene>
    <name evidence="1" type="ORF">DDE83_005487</name>
</gene>
<evidence type="ECO:0000313" key="1">
    <source>
        <dbReference type="EMBL" id="RAR09494.1"/>
    </source>
</evidence>
<dbReference type="OrthoDB" id="3724701at2759"/>
<dbReference type="AlphaFoldDB" id="A0A364N1W7"/>
<comment type="caution">
    <text evidence="1">The sequence shown here is derived from an EMBL/GenBank/DDBJ whole genome shotgun (WGS) entry which is preliminary data.</text>
</comment>
<dbReference type="EMBL" id="QGDH01000074">
    <property type="protein sequence ID" value="RAR09494.1"/>
    <property type="molecule type" value="Genomic_DNA"/>
</dbReference>
<accession>A0A364N1W7</accession>
<keyword evidence="2" id="KW-1185">Reference proteome</keyword>
<dbReference type="PANTHER" id="PTHR42354:SF1">
    <property type="entry name" value="C2H2-TYPE DOMAIN-CONTAINING PROTEIN"/>
    <property type="match status" value="1"/>
</dbReference>
<reference evidence="2" key="1">
    <citation type="submission" date="2018-05" db="EMBL/GenBank/DDBJ databases">
        <title>Draft genome sequence of Stemphylium lycopersici strain CIDEFI 213.</title>
        <authorList>
            <person name="Medina R."/>
            <person name="Franco M.E.E."/>
            <person name="Lucentini C.G."/>
            <person name="Saparrat M.C.N."/>
            <person name="Balatti P.A."/>
        </authorList>
    </citation>
    <scope>NUCLEOTIDE SEQUENCE [LARGE SCALE GENOMIC DNA]</scope>
    <source>
        <strain evidence="2">CIDEFI 213</strain>
    </source>
</reference>
<organism evidence="1 2">
    <name type="scientific">Stemphylium lycopersici</name>
    <name type="common">Tomato gray leaf spot disease fungus</name>
    <name type="synonym">Thyrospora lycopersici</name>
    <dbReference type="NCBI Taxonomy" id="183478"/>
    <lineage>
        <taxon>Eukaryota</taxon>
        <taxon>Fungi</taxon>
        <taxon>Dikarya</taxon>
        <taxon>Ascomycota</taxon>
        <taxon>Pezizomycotina</taxon>
        <taxon>Dothideomycetes</taxon>
        <taxon>Pleosporomycetidae</taxon>
        <taxon>Pleosporales</taxon>
        <taxon>Pleosporineae</taxon>
        <taxon>Pleosporaceae</taxon>
        <taxon>Stemphylium</taxon>
    </lineage>
</organism>
<dbReference type="Proteomes" id="UP000249619">
    <property type="component" value="Unassembled WGS sequence"/>
</dbReference>
<protein>
    <submittedName>
        <fullName evidence="1">Uncharacterized protein</fullName>
    </submittedName>
</protein>
<evidence type="ECO:0000313" key="2">
    <source>
        <dbReference type="Proteomes" id="UP000249619"/>
    </source>
</evidence>